<dbReference type="KEGG" id="tper:IWA51_10290"/>
<evidence type="ECO:0000313" key="6">
    <source>
        <dbReference type="Proteomes" id="UP000595224"/>
    </source>
</evidence>
<dbReference type="GO" id="GO:0003700">
    <property type="term" value="F:DNA-binding transcription factor activity"/>
    <property type="evidence" value="ECO:0007669"/>
    <property type="project" value="InterPro"/>
</dbReference>
<dbReference type="PROSITE" id="PS01124">
    <property type="entry name" value="HTH_ARAC_FAMILY_2"/>
    <property type="match status" value="1"/>
</dbReference>
<evidence type="ECO:0000256" key="2">
    <source>
        <dbReference type="ARBA" id="ARBA00023125"/>
    </source>
</evidence>
<dbReference type="RefSeq" id="WP_198442348.1">
    <property type="nucleotide sequence ID" value="NZ_CBCSHE010000026.1"/>
</dbReference>
<accession>A0A7T3V4Y9</accession>
<dbReference type="AlphaFoldDB" id="A0A7T3V4Y9"/>
<evidence type="ECO:0000256" key="3">
    <source>
        <dbReference type="ARBA" id="ARBA00023163"/>
    </source>
</evidence>
<reference evidence="5 6" key="1">
    <citation type="submission" date="2020-11" db="EMBL/GenBank/DDBJ databases">
        <title>Treponema Peruensis nv. sp., first commensal Treponema isolated from human feces.</title>
        <authorList>
            <person name="Belkhou C."/>
            <person name="Raes J."/>
        </authorList>
    </citation>
    <scope>NUCLEOTIDE SEQUENCE [LARGE SCALE GENOMIC DNA]</scope>
    <source>
        <strain evidence="5 6">RCC2812</strain>
    </source>
</reference>
<protein>
    <submittedName>
        <fullName evidence="5">Helix-turn-helix domain-containing protein</fullName>
    </submittedName>
</protein>
<dbReference type="InterPro" id="IPR009057">
    <property type="entry name" value="Homeodomain-like_sf"/>
</dbReference>
<dbReference type="Gene3D" id="1.10.10.60">
    <property type="entry name" value="Homeodomain-like"/>
    <property type="match status" value="1"/>
</dbReference>
<dbReference type="PANTHER" id="PTHR43280">
    <property type="entry name" value="ARAC-FAMILY TRANSCRIPTIONAL REGULATOR"/>
    <property type="match status" value="1"/>
</dbReference>
<keyword evidence="6" id="KW-1185">Reference proteome</keyword>
<sequence length="54" mass="6349">MKKKIETSKNMLRYTKCSLSDIALTLGFPSQSYWTQVFRKLEGTTPAKYRKFNL</sequence>
<feature type="domain" description="HTH araC/xylS-type" evidence="4">
    <location>
        <begin position="1"/>
        <end position="52"/>
    </location>
</feature>
<evidence type="ECO:0000256" key="1">
    <source>
        <dbReference type="ARBA" id="ARBA00023015"/>
    </source>
</evidence>
<proteinExistence type="predicted"/>
<keyword evidence="3" id="KW-0804">Transcription</keyword>
<evidence type="ECO:0000313" key="5">
    <source>
        <dbReference type="EMBL" id="QQA00639.1"/>
    </source>
</evidence>
<dbReference type="Proteomes" id="UP000595224">
    <property type="component" value="Chromosome"/>
</dbReference>
<dbReference type="InterPro" id="IPR020449">
    <property type="entry name" value="Tscrpt_reg_AraC-type_HTH"/>
</dbReference>
<keyword evidence="2" id="KW-0238">DNA-binding</keyword>
<dbReference type="GO" id="GO:0043565">
    <property type="term" value="F:sequence-specific DNA binding"/>
    <property type="evidence" value="ECO:0007669"/>
    <property type="project" value="InterPro"/>
</dbReference>
<dbReference type="Pfam" id="PF12833">
    <property type="entry name" value="HTH_18"/>
    <property type="match status" value="1"/>
</dbReference>
<dbReference type="SUPFAM" id="SSF46689">
    <property type="entry name" value="Homeodomain-like"/>
    <property type="match status" value="1"/>
</dbReference>
<dbReference type="PANTHER" id="PTHR43280:SF2">
    <property type="entry name" value="HTH-TYPE TRANSCRIPTIONAL REGULATOR EXSA"/>
    <property type="match status" value="1"/>
</dbReference>
<dbReference type="PRINTS" id="PR00032">
    <property type="entry name" value="HTHARAC"/>
</dbReference>
<dbReference type="EMBL" id="CP064936">
    <property type="protein sequence ID" value="QQA00639.1"/>
    <property type="molecule type" value="Genomic_DNA"/>
</dbReference>
<dbReference type="InterPro" id="IPR018060">
    <property type="entry name" value="HTH_AraC"/>
</dbReference>
<gene>
    <name evidence="5" type="ORF">IWA51_10290</name>
</gene>
<keyword evidence="1" id="KW-0805">Transcription regulation</keyword>
<organism evidence="5 6">
    <name type="scientific">Treponema peruense</name>
    <dbReference type="NCBI Taxonomy" id="2787628"/>
    <lineage>
        <taxon>Bacteria</taxon>
        <taxon>Pseudomonadati</taxon>
        <taxon>Spirochaetota</taxon>
        <taxon>Spirochaetia</taxon>
        <taxon>Spirochaetales</taxon>
        <taxon>Treponemataceae</taxon>
        <taxon>Treponema</taxon>
    </lineage>
</organism>
<name>A0A7T3V4Y9_9SPIR</name>
<evidence type="ECO:0000259" key="4">
    <source>
        <dbReference type="PROSITE" id="PS01124"/>
    </source>
</evidence>